<protein>
    <submittedName>
        <fullName evidence="2">Uncharacterized protein</fullName>
    </submittedName>
</protein>
<gene>
    <name evidence="2" type="ORF">ARMSODRAFT_967408</name>
</gene>
<feature type="transmembrane region" description="Helical" evidence="1">
    <location>
        <begin position="20"/>
        <end position="42"/>
    </location>
</feature>
<accession>A0A2H3AVA5</accession>
<dbReference type="AlphaFoldDB" id="A0A2H3AVA5"/>
<dbReference type="Proteomes" id="UP000218334">
    <property type="component" value="Unassembled WGS sequence"/>
</dbReference>
<sequence length="51" mass="5599">MYSIVSWQSLRLPPPVHGSGTVAGILYGGHASLPIFVIALQYKPYNRELLS</sequence>
<keyword evidence="1" id="KW-0812">Transmembrane</keyword>
<reference evidence="3" key="1">
    <citation type="journal article" date="2017" name="Nat. Ecol. Evol.">
        <title>Genome expansion and lineage-specific genetic innovations in the forest pathogenic fungi Armillaria.</title>
        <authorList>
            <person name="Sipos G."/>
            <person name="Prasanna A.N."/>
            <person name="Walter M.C."/>
            <person name="O'Connor E."/>
            <person name="Balint B."/>
            <person name="Krizsan K."/>
            <person name="Kiss B."/>
            <person name="Hess J."/>
            <person name="Varga T."/>
            <person name="Slot J."/>
            <person name="Riley R."/>
            <person name="Boka B."/>
            <person name="Rigling D."/>
            <person name="Barry K."/>
            <person name="Lee J."/>
            <person name="Mihaltcheva S."/>
            <person name="LaButti K."/>
            <person name="Lipzen A."/>
            <person name="Waldron R."/>
            <person name="Moloney N.M."/>
            <person name="Sperisen C."/>
            <person name="Kredics L."/>
            <person name="Vagvoelgyi C."/>
            <person name="Patrignani A."/>
            <person name="Fitzpatrick D."/>
            <person name="Nagy I."/>
            <person name="Doyle S."/>
            <person name="Anderson J.B."/>
            <person name="Grigoriev I.V."/>
            <person name="Gueldener U."/>
            <person name="Muensterkoetter M."/>
            <person name="Nagy L.G."/>
        </authorList>
    </citation>
    <scope>NUCLEOTIDE SEQUENCE [LARGE SCALE GENOMIC DNA]</scope>
    <source>
        <strain evidence="3">28-4</strain>
    </source>
</reference>
<name>A0A2H3AVA5_9AGAR</name>
<evidence type="ECO:0000313" key="3">
    <source>
        <dbReference type="Proteomes" id="UP000218334"/>
    </source>
</evidence>
<keyword evidence="1" id="KW-0472">Membrane</keyword>
<evidence type="ECO:0000313" key="2">
    <source>
        <dbReference type="EMBL" id="PBK58822.1"/>
    </source>
</evidence>
<proteinExistence type="predicted"/>
<keyword evidence="3" id="KW-1185">Reference proteome</keyword>
<evidence type="ECO:0000256" key="1">
    <source>
        <dbReference type="SAM" id="Phobius"/>
    </source>
</evidence>
<dbReference type="EMBL" id="KZ293522">
    <property type="protein sequence ID" value="PBK58822.1"/>
    <property type="molecule type" value="Genomic_DNA"/>
</dbReference>
<keyword evidence="1" id="KW-1133">Transmembrane helix</keyword>
<organism evidence="2 3">
    <name type="scientific">Armillaria solidipes</name>
    <dbReference type="NCBI Taxonomy" id="1076256"/>
    <lineage>
        <taxon>Eukaryota</taxon>
        <taxon>Fungi</taxon>
        <taxon>Dikarya</taxon>
        <taxon>Basidiomycota</taxon>
        <taxon>Agaricomycotina</taxon>
        <taxon>Agaricomycetes</taxon>
        <taxon>Agaricomycetidae</taxon>
        <taxon>Agaricales</taxon>
        <taxon>Marasmiineae</taxon>
        <taxon>Physalacriaceae</taxon>
        <taxon>Armillaria</taxon>
    </lineage>
</organism>